<proteinExistence type="predicted"/>
<evidence type="ECO:0000313" key="1">
    <source>
        <dbReference type="EMBL" id="KAF1995932.1"/>
    </source>
</evidence>
<gene>
    <name evidence="1" type="ORF">P154DRAFT_556584</name>
</gene>
<evidence type="ECO:0008006" key="3">
    <source>
        <dbReference type="Google" id="ProtNLM"/>
    </source>
</evidence>
<name>A0A6A5W1Z8_9PLEO</name>
<reference evidence="1" key="1">
    <citation type="journal article" date="2020" name="Stud. Mycol.">
        <title>101 Dothideomycetes genomes: a test case for predicting lifestyles and emergence of pathogens.</title>
        <authorList>
            <person name="Haridas S."/>
            <person name="Albert R."/>
            <person name="Binder M."/>
            <person name="Bloem J."/>
            <person name="Labutti K."/>
            <person name="Salamov A."/>
            <person name="Andreopoulos B."/>
            <person name="Baker S."/>
            <person name="Barry K."/>
            <person name="Bills G."/>
            <person name="Bluhm B."/>
            <person name="Cannon C."/>
            <person name="Castanera R."/>
            <person name="Culley D."/>
            <person name="Daum C."/>
            <person name="Ezra D."/>
            <person name="Gonzalez J."/>
            <person name="Henrissat B."/>
            <person name="Kuo A."/>
            <person name="Liang C."/>
            <person name="Lipzen A."/>
            <person name="Lutzoni F."/>
            <person name="Magnuson J."/>
            <person name="Mondo S."/>
            <person name="Nolan M."/>
            <person name="Ohm R."/>
            <person name="Pangilinan J."/>
            <person name="Park H.-J."/>
            <person name="Ramirez L."/>
            <person name="Alfaro M."/>
            <person name="Sun H."/>
            <person name="Tritt A."/>
            <person name="Yoshinaga Y."/>
            <person name="Zwiers L.-H."/>
            <person name="Turgeon B."/>
            <person name="Goodwin S."/>
            <person name="Spatafora J."/>
            <person name="Crous P."/>
            <person name="Grigoriev I."/>
        </authorList>
    </citation>
    <scope>NUCLEOTIDE SEQUENCE</scope>
    <source>
        <strain evidence="1">CBS 123094</strain>
    </source>
</reference>
<keyword evidence="2" id="KW-1185">Reference proteome</keyword>
<dbReference type="Proteomes" id="UP000799779">
    <property type="component" value="Unassembled WGS sequence"/>
</dbReference>
<accession>A0A6A5W1Z8</accession>
<protein>
    <recommendedName>
        <fullName evidence="3">HTH psq-type domain-containing protein</fullName>
    </recommendedName>
</protein>
<dbReference type="EMBL" id="ML977632">
    <property type="protein sequence ID" value="KAF1995932.1"/>
    <property type="molecule type" value="Genomic_DNA"/>
</dbReference>
<evidence type="ECO:0000313" key="2">
    <source>
        <dbReference type="Proteomes" id="UP000799779"/>
    </source>
</evidence>
<organism evidence="1 2">
    <name type="scientific">Amniculicola lignicola CBS 123094</name>
    <dbReference type="NCBI Taxonomy" id="1392246"/>
    <lineage>
        <taxon>Eukaryota</taxon>
        <taxon>Fungi</taxon>
        <taxon>Dikarya</taxon>
        <taxon>Ascomycota</taxon>
        <taxon>Pezizomycotina</taxon>
        <taxon>Dothideomycetes</taxon>
        <taxon>Pleosporomycetidae</taxon>
        <taxon>Pleosporales</taxon>
        <taxon>Amniculicolaceae</taxon>
        <taxon>Amniculicola</taxon>
    </lineage>
</organism>
<dbReference type="OrthoDB" id="3938460at2759"/>
<sequence length="223" mass="25452">MAGDPAALESLKSLKPGESLNYTKTAKEYGVDRSLLSKRHRGKIGTHAEGVDKSRLLNTTQEIELVQYIDKLCVDRFIARYKIKLVSHWTAGIDTTRHRADSAFKYSLYFKLIGEKISRYNIEPHNMYNIDEKGRLKRIFSRVLYEDGKQRSTIQDGSREWITLLACICADGSYLEPALIYQSASGLIQDSWLQALDHETHQVRISLSPSSWTNNDIGLAWLK</sequence>
<dbReference type="AlphaFoldDB" id="A0A6A5W1Z8"/>